<proteinExistence type="predicted"/>
<keyword evidence="7" id="KW-0234">DNA repair</keyword>
<dbReference type="EMBL" id="UOGF01000077">
    <property type="protein sequence ID" value="VAX31715.1"/>
    <property type="molecule type" value="Genomic_DNA"/>
</dbReference>
<reference evidence="11" key="1">
    <citation type="submission" date="2018-06" db="EMBL/GenBank/DDBJ databases">
        <authorList>
            <person name="Zhirakovskaya E."/>
        </authorList>
    </citation>
    <scope>NUCLEOTIDE SEQUENCE</scope>
</reference>
<dbReference type="SUPFAM" id="SSF52540">
    <property type="entry name" value="P-loop containing nucleoside triphosphate hydrolases"/>
    <property type="match status" value="1"/>
</dbReference>
<dbReference type="SMART" id="SM00490">
    <property type="entry name" value="HELICc"/>
    <property type="match status" value="1"/>
</dbReference>
<dbReference type="SMART" id="SM00487">
    <property type="entry name" value="DEXDc"/>
    <property type="match status" value="1"/>
</dbReference>
<dbReference type="PROSITE" id="PS51194">
    <property type="entry name" value="HELICASE_CTER"/>
    <property type="match status" value="1"/>
</dbReference>
<dbReference type="Pfam" id="PF00271">
    <property type="entry name" value="Helicase_C"/>
    <property type="match status" value="1"/>
</dbReference>
<dbReference type="InterPro" id="IPR027417">
    <property type="entry name" value="P-loop_NTPase"/>
</dbReference>
<organism evidence="11">
    <name type="scientific">hydrothermal vent metagenome</name>
    <dbReference type="NCBI Taxonomy" id="652676"/>
    <lineage>
        <taxon>unclassified sequences</taxon>
        <taxon>metagenomes</taxon>
        <taxon>ecological metagenomes</taxon>
    </lineage>
</organism>
<dbReference type="InterPro" id="IPR045628">
    <property type="entry name" value="Lhr_WH_dom"/>
</dbReference>
<keyword evidence="3" id="KW-0378">Hydrolase</keyword>
<dbReference type="Pfam" id="PF23234">
    <property type="entry name" value="WHD_4th_Lhr"/>
    <property type="match status" value="1"/>
</dbReference>
<keyword evidence="6" id="KW-0238">DNA-binding</keyword>
<dbReference type="Pfam" id="PF19306">
    <property type="entry name" value="WHD_Lhr"/>
    <property type="match status" value="1"/>
</dbReference>
<evidence type="ECO:0000256" key="2">
    <source>
        <dbReference type="ARBA" id="ARBA00022763"/>
    </source>
</evidence>
<keyword evidence="8" id="KW-0413">Isomerase</keyword>
<dbReference type="PANTHER" id="PTHR47962:SF5">
    <property type="entry name" value="ATP-DEPENDENT HELICASE LHR-RELATED"/>
    <property type="match status" value="1"/>
</dbReference>
<dbReference type="Pfam" id="PF08494">
    <property type="entry name" value="DEAD_assoc"/>
    <property type="match status" value="1"/>
</dbReference>
<evidence type="ECO:0000259" key="9">
    <source>
        <dbReference type="PROSITE" id="PS51192"/>
    </source>
</evidence>
<evidence type="ECO:0000256" key="7">
    <source>
        <dbReference type="ARBA" id="ARBA00023204"/>
    </source>
</evidence>
<dbReference type="GO" id="GO:0003677">
    <property type="term" value="F:DNA binding"/>
    <property type="evidence" value="ECO:0007669"/>
    <property type="project" value="UniProtKB-KW"/>
</dbReference>
<dbReference type="GO" id="GO:0016887">
    <property type="term" value="F:ATP hydrolysis activity"/>
    <property type="evidence" value="ECO:0007669"/>
    <property type="project" value="TreeGrafter"/>
</dbReference>
<dbReference type="InterPro" id="IPR011545">
    <property type="entry name" value="DEAD/DEAH_box_helicase_dom"/>
</dbReference>
<feature type="domain" description="Helicase C-terminal" evidence="10">
    <location>
        <begin position="263"/>
        <end position="415"/>
    </location>
</feature>
<evidence type="ECO:0000256" key="3">
    <source>
        <dbReference type="ARBA" id="ARBA00022801"/>
    </source>
</evidence>
<keyword evidence="5" id="KW-0067">ATP-binding</keyword>
<evidence type="ECO:0000313" key="11">
    <source>
        <dbReference type="EMBL" id="VAX31715.1"/>
    </source>
</evidence>
<dbReference type="GO" id="GO:0004386">
    <property type="term" value="F:helicase activity"/>
    <property type="evidence" value="ECO:0007669"/>
    <property type="project" value="UniProtKB-KW"/>
</dbReference>
<evidence type="ECO:0000259" key="10">
    <source>
        <dbReference type="PROSITE" id="PS51194"/>
    </source>
</evidence>
<feature type="domain" description="Helicase ATP-binding" evidence="9">
    <location>
        <begin position="29"/>
        <end position="223"/>
    </location>
</feature>
<evidence type="ECO:0000256" key="6">
    <source>
        <dbReference type="ARBA" id="ARBA00023125"/>
    </source>
</evidence>
<dbReference type="InterPro" id="IPR055368">
    <property type="entry name" value="WH3_Lhr"/>
</dbReference>
<name>A0A3B1DJ55_9ZZZZ</name>
<dbReference type="GO" id="GO:0005524">
    <property type="term" value="F:ATP binding"/>
    <property type="evidence" value="ECO:0007669"/>
    <property type="project" value="UniProtKB-KW"/>
</dbReference>
<dbReference type="Gene3D" id="3.40.50.300">
    <property type="entry name" value="P-loop containing nucleotide triphosphate hydrolases"/>
    <property type="match status" value="2"/>
</dbReference>
<dbReference type="InterPro" id="IPR052511">
    <property type="entry name" value="ATP-dep_Helicase"/>
</dbReference>
<dbReference type="InterPro" id="IPR055367">
    <property type="entry name" value="WH4_Lhr"/>
</dbReference>
<dbReference type="InterPro" id="IPR013701">
    <property type="entry name" value="Lhr-like_DEAD/DEAH_assoc"/>
</dbReference>
<dbReference type="GO" id="GO:0006281">
    <property type="term" value="P:DNA repair"/>
    <property type="evidence" value="ECO:0007669"/>
    <property type="project" value="UniProtKB-KW"/>
</dbReference>
<dbReference type="Pfam" id="PF23235">
    <property type="entry name" value="WHD_3rd_Lhr"/>
    <property type="match status" value="1"/>
</dbReference>
<evidence type="ECO:0000256" key="1">
    <source>
        <dbReference type="ARBA" id="ARBA00022741"/>
    </source>
</evidence>
<sequence>MPLTSFHPIIASWFAERFLQPTEAQAAGWPAILKNQDTLIAAPTGSGKTFAAFFACLDRLFCEGISGRLPDRPRVLYISPLKALSNDIQRNLEEPLEAITKRAEASGLFVPQIRVLVRTGDTPQSERRAMLKKPPHILITTPESLYLLLTAASSRAILSGIETVIVDEIHAVARDKRGAHLSLSLARLDALCECRPVRIGLSATQKPIERMAQFLVGADRMDSNGRPLCAIVDTGHLRKLDLAIESPRTPLSAVCSNTQWKEVYEQIGTLIQQHRSTLIFVNTRRLSERVTHNLSALIGEAHITSHHGSLSKKSRLETEKRLKAGTLKAVVATASLELGIDIGSIDLVIQIGSPRAIATFLQRIGRSGHALGKIPKGRLFALTRDELLESIALIRAIRAGRLDQTIIPKGPLDILAQQIVAMCAAEEWDETALYACVCKAFPYGNLSKTDFEALLLMLSEGIPSSNGRKGAHLYWDRIQGRLKARRGARIAALTSGGAIPDLADYRVVAEPDGVTVGSVDEDFAVESLAGDVFLLGNTSWRIQQVRAGEVIVNDAHGAAPTIPFWRGEAPSRSAALSQEVSDLREAIAQRLDDANQAMQWLMGEAVFSEANAEACVQYLCAQQAATGMIPTARHILFERFFDESGGMQLVIHSPLGGRVNRAYGLALRKRFCRRFDFELQASADDNGLVLSLGPQQGFALEDVIQMIRPEGAQAMLEQALLPSPFFQNRWRWNTTRALVVLRQYGGKRTPPPLQRFRADDLLTNVFPALTACPDNGTYVGNLDIPDHPLVRQTVDDVLNEAMDVRAWLALISDIVSKKIAVTCIDTREPSPFSYQLLNAQPYAFLDGAPIEERRARAVATRRTLSVESLRDLGHLDPEAIRQVCQEAWPLIRDADELHDLLLSIGLLLETEAQSHSPTFSEETTGLRWDHWFETLKKTGRAVALKGATGKVYWIATEKWPLIKTVREDLMIECEPLLHPSVKTDWEGAEAWVALVRGRIELIGPTTASALSEALGLKINHVEAALEALEGEGTILRGRFTYSLHKTGAENTSQEYCARHLLARIHRLTLNSLRRQMAPITPEHLLIFLLEWQYLTKATQRRGSEAVLEIIAKLQGFEIPAIVWERQILPARISDYKSTWLDEHAHAGDLTWGRVKIGTTKNASRILPISLMLREDLVWLRSKAVLESEASKKLSGDAETVLEILKNDGALFFSELKIKSKLLPAQLESRLWELVAAGHISADGFSAIRSLTKQKKKASTRLQKRAKRFWGGRVPVSLTGKGRWALMHKPERETKAETQTDSQPETDERWAWQLLERYGVFFRDLLMRESAAPAWRNLLPIYRRLEARGEIRGGRFITSVSGEQFALPEVVPLLRQDRKAEKDKLIFISASDPMNLVGILTPGPKVKASASNVLAYLGGKHVGHRQGKETWIDSALEGELRTRVLQGFRML</sequence>
<keyword evidence="2" id="KW-0227">DNA damage</keyword>
<evidence type="ECO:0000256" key="8">
    <source>
        <dbReference type="ARBA" id="ARBA00023235"/>
    </source>
</evidence>
<dbReference type="InterPro" id="IPR014001">
    <property type="entry name" value="Helicase_ATP-bd"/>
</dbReference>
<evidence type="ECO:0000256" key="5">
    <source>
        <dbReference type="ARBA" id="ARBA00022840"/>
    </source>
</evidence>
<evidence type="ECO:0000256" key="4">
    <source>
        <dbReference type="ARBA" id="ARBA00022806"/>
    </source>
</evidence>
<dbReference type="PANTHER" id="PTHR47962">
    <property type="entry name" value="ATP-DEPENDENT HELICASE LHR-RELATED-RELATED"/>
    <property type="match status" value="1"/>
</dbReference>
<protein>
    <submittedName>
        <fullName evidence="11">Uncharacterized ATP-dependent DNA helicase PA3272</fullName>
    </submittedName>
</protein>
<gene>
    <name evidence="11" type="ORF">MNBD_NITROSPIRAE01-2014</name>
</gene>
<dbReference type="InterPro" id="IPR001650">
    <property type="entry name" value="Helicase_C-like"/>
</dbReference>
<keyword evidence="4 11" id="KW-0347">Helicase</keyword>
<accession>A0A3B1DJ55</accession>
<dbReference type="Pfam" id="PF00270">
    <property type="entry name" value="DEAD"/>
    <property type="match status" value="1"/>
</dbReference>
<dbReference type="PROSITE" id="PS51192">
    <property type="entry name" value="HELICASE_ATP_BIND_1"/>
    <property type="match status" value="1"/>
</dbReference>
<dbReference type="CDD" id="cd17922">
    <property type="entry name" value="DEXHc_LHR-like"/>
    <property type="match status" value="1"/>
</dbReference>
<dbReference type="CDD" id="cd18796">
    <property type="entry name" value="SF2_C_LHR"/>
    <property type="match status" value="1"/>
</dbReference>
<keyword evidence="1" id="KW-0547">Nucleotide-binding</keyword>